<dbReference type="Pfam" id="PF00538">
    <property type="entry name" value="Linker_histone"/>
    <property type="match status" value="1"/>
</dbReference>
<keyword evidence="4" id="KW-1185">Reference proteome</keyword>
<organism evidence="3 4">
    <name type="scientific">Latimeria chalumnae</name>
    <name type="common">Coelacanth</name>
    <dbReference type="NCBI Taxonomy" id="7897"/>
    <lineage>
        <taxon>Eukaryota</taxon>
        <taxon>Metazoa</taxon>
        <taxon>Chordata</taxon>
        <taxon>Craniata</taxon>
        <taxon>Vertebrata</taxon>
        <taxon>Euteleostomi</taxon>
        <taxon>Coelacanthiformes</taxon>
        <taxon>Coelacanthidae</taxon>
        <taxon>Latimeria</taxon>
    </lineage>
</organism>
<dbReference type="GO" id="GO:0000786">
    <property type="term" value="C:nucleosome"/>
    <property type="evidence" value="ECO:0007669"/>
    <property type="project" value="InterPro"/>
</dbReference>
<dbReference type="HOGENOM" id="CLU_836671_0_0_1"/>
<dbReference type="PROSITE" id="PS51504">
    <property type="entry name" value="H15"/>
    <property type="match status" value="1"/>
</dbReference>
<dbReference type="GO" id="GO:0006334">
    <property type="term" value="P:nucleosome assembly"/>
    <property type="evidence" value="ECO:0007669"/>
    <property type="project" value="InterPro"/>
</dbReference>
<proteinExistence type="predicted"/>
<name>M3XLD9_LATCH</name>
<dbReference type="InterPro" id="IPR005818">
    <property type="entry name" value="Histone_H1/H5_H15"/>
</dbReference>
<evidence type="ECO:0000256" key="1">
    <source>
        <dbReference type="SAM" id="MobiDB-lite"/>
    </source>
</evidence>
<sequence length="332" mass="36856">MHLLEGRLGQSPPLLGRPQVGAIWKYPALKVLQKAQVTGRSLPELLLFSMRSALRVEMRPGGAICFIRALQVNRGEETVGRVKDLLHPQTQDLHSRVFHIFSSKFVYFALSLLSFAKAMSTEEQEIAPVAAEELPVKIEKKSVSKKAKSGLAVGVSPVSKKKSGKNQRGKYSQLVVDIIENLGAKNGSSFAKIANEAKKVPWFDPQNGRNYLKYSVKALVFNETLVQVKGTGVNGSFKLRKKTLERQKGEKKKAASSKVARPAARKLVKKSGKAKPKPKAKISPRKEKRSAKATTRAKKKVAKPRKMKRTAGARKHKKSARGKTQKTRKYRK</sequence>
<evidence type="ECO:0000259" key="2">
    <source>
        <dbReference type="PROSITE" id="PS51504"/>
    </source>
</evidence>
<dbReference type="STRING" id="7897.ENSLACP00000023545"/>
<dbReference type="SUPFAM" id="SSF46785">
    <property type="entry name" value="Winged helix' DNA-binding domain"/>
    <property type="match status" value="1"/>
</dbReference>
<evidence type="ECO:0000313" key="4">
    <source>
        <dbReference type="Proteomes" id="UP000008672"/>
    </source>
</evidence>
<dbReference type="InParanoid" id="M3XLD9"/>
<evidence type="ECO:0000313" key="3">
    <source>
        <dbReference type="Ensembl" id="ENSLACP00000023545.1"/>
    </source>
</evidence>
<dbReference type="eggNOG" id="KOG4012">
    <property type="taxonomic scope" value="Eukaryota"/>
</dbReference>
<reference evidence="4" key="1">
    <citation type="submission" date="2011-08" db="EMBL/GenBank/DDBJ databases">
        <title>The draft genome of Latimeria chalumnae.</title>
        <authorList>
            <person name="Di Palma F."/>
            <person name="Alfoldi J."/>
            <person name="Johnson J."/>
            <person name="Berlin A."/>
            <person name="Gnerre S."/>
            <person name="Jaffe D."/>
            <person name="MacCallum I."/>
            <person name="Young S."/>
            <person name="Walker B.J."/>
            <person name="Lander E."/>
            <person name="Lindblad-Toh K."/>
        </authorList>
    </citation>
    <scope>NUCLEOTIDE SEQUENCE [LARGE SCALE GENOMIC DNA]</scope>
    <source>
        <strain evidence="4">Wild caught</strain>
    </source>
</reference>
<dbReference type="InterPro" id="IPR036388">
    <property type="entry name" value="WH-like_DNA-bd_sf"/>
</dbReference>
<dbReference type="Ensembl" id="ENSLACT00000026684.1">
    <property type="protein sequence ID" value="ENSLACP00000023545.1"/>
    <property type="gene ID" value="ENSLACG00000022163.1"/>
</dbReference>
<dbReference type="GeneTree" id="ENSGT00730000111536"/>
<feature type="region of interest" description="Disordered" evidence="1">
    <location>
        <begin position="244"/>
        <end position="332"/>
    </location>
</feature>
<dbReference type="EMBL" id="AFYH01040446">
    <property type="status" value="NOT_ANNOTATED_CDS"/>
    <property type="molecule type" value="Genomic_DNA"/>
</dbReference>
<feature type="domain" description="H15" evidence="2">
    <location>
        <begin position="167"/>
        <end position="241"/>
    </location>
</feature>
<dbReference type="InterPro" id="IPR036390">
    <property type="entry name" value="WH_DNA-bd_sf"/>
</dbReference>
<protein>
    <submittedName>
        <fullName evidence="3">H1.10 linker histone</fullName>
    </submittedName>
</protein>
<dbReference type="GO" id="GO:0003677">
    <property type="term" value="F:DNA binding"/>
    <property type="evidence" value="ECO:0007669"/>
    <property type="project" value="InterPro"/>
</dbReference>
<dbReference type="AlphaFoldDB" id="M3XLD9"/>
<dbReference type="Bgee" id="ENSLACG00000022163">
    <property type="expression patterns" value="Expressed in post-anal tail muscle and 6 other cell types or tissues"/>
</dbReference>
<reference evidence="3" key="2">
    <citation type="submission" date="2025-08" db="UniProtKB">
        <authorList>
            <consortium name="Ensembl"/>
        </authorList>
    </citation>
    <scope>IDENTIFICATION</scope>
</reference>
<accession>M3XLD9</accession>
<dbReference type="Gene3D" id="1.10.10.10">
    <property type="entry name" value="Winged helix-like DNA-binding domain superfamily/Winged helix DNA-binding domain"/>
    <property type="match status" value="1"/>
</dbReference>
<dbReference type="FunCoup" id="M3XLD9">
    <property type="interactions" value="1252"/>
</dbReference>
<gene>
    <name evidence="3" type="primary">LOC102353964</name>
</gene>
<reference evidence="3" key="3">
    <citation type="submission" date="2025-09" db="UniProtKB">
        <authorList>
            <consortium name="Ensembl"/>
        </authorList>
    </citation>
    <scope>IDENTIFICATION</scope>
</reference>
<feature type="compositionally biased region" description="Basic residues" evidence="1">
    <location>
        <begin position="263"/>
        <end position="332"/>
    </location>
</feature>
<dbReference type="Proteomes" id="UP000008672">
    <property type="component" value="Unassembled WGS sequence"/>
</dbReference>
<dbReference type="CDD" id="cd00073">
    <property type="entry name" value="H15"/>
    <property type="match status" value="1"/>
</dbReference>
<dbReference type="SMART" id="SM00526">
    <property type="entry name" value="H15"/>
    <property type="match status" value="1"/>
</dbReference>